<keyword evidence="1" id="KW-0812">Transmembrane</keyword>
<comment type="caution">
    <text evidence="2">The sequence shown here is derived from an EMBL/GenBank/DDBJ whole genome shotgun (WGS) entry which is preliminary data.</text>
</comment>
<evidence type="ECO:0000313" key="3">
    <source>
        <dbReference type="Proteomes" id="UP000323708"/>
    </source>
</evidence>
<evidence type="ECO:0000256" key="1">
    <source>
        <dbReference type="SAM" id="Phobius"/>
    </source>
</evidence>
<proteinExistence type="predicted"/>
<dbReference type="InterPro" id="IPR032092">
    <property type="entry name" value="PilW"/>
</dbReference>
<reference evidence="2 3" key="1">
    <citation type="submission" date="2019-09" db="EMBL/GenBank/DDBJ databases">
        <authorList>
            <person name="Chen X.-Y."/>
        </authorList>
    </citation>
    <scope>NUCLEOTIDE SEQUENCE [LARGE SCALE GENOMIC DNA]</scope>
    <source>
        <strain evidence="2 3">NY5</strain>
    </source>
</reference>
<protein>
    <submittedName>
        <fullName evidence="2">Prepilin-type N-terminal cleavage/methylation domain-containing protein</fullName>
    </submittedName>
</protein>
<dbReference type="GO" id="GO:0043683">
    <property type="term" value="P:type IV pilus assembly"/>
    <property type="evidence" value="ECO:0007669"/>
    <property type="project" value="InterPro"/>
</dbReference>
<keyword evidence="3" id="KW-1185">Reference proteome</keyword>
<dbReference type="AlphaFoldDB" id="A0A5B0WQ10"/>
<dbReference type="Proteomes" id="UP000323708">
    <property type="component" value="Unassembled WGS sequence"/>
</dbReference>
<dbReference type="InterPro" id="IPR012902">
    <property type="entry name" value="N_methyl_site"/>
</dbReference>
<name>A0A5B0WQ10_9GAMM</name>
<keyword evidence="1" id="KW-1133">Transmembrane helix</keyword>
<dbReference type="EMBL" id="VTUX01000010">
    <property type="protein sequence ID" value="KAA1188558.1"/>
    <property type="molecule type" value="Genomic_DNA"/>
</dbReference>
<dbReference type="NCBIfam" id="TIGR02532">
    <property type="entry name" value="IV_pilin_GFxxxE"/>
    <property type="match status" value="1"/>
</dbReference>
<feature type="transmembrane region" description="Helical" evidence="1">
    <location>
        <begin position="20"/>
        <end position="39"/>
    </location>
</feature>
<dbReference type="Pfam" id="PF07963">
    <property type="entry name" value="N_methyl"/>
    <property type="match status" value="1"/>
</dbReference>
<accession>A0A5B0WQ10</accession>
<dbReference type="Pfam" id="PF16074">
    <property type="entry name" value="PilW"/>
    <property type="match status" value="1"/>
</dbReference>
<gene>
    <name evidence="2" type="ORF">F0M18_18525</name>
</gene>
<evidence type="ECO:0000313" key="2">
    <source>
        <dbReference type="EMBL" id="KAA1188558.1"/>
    </source>
</evidence>
<dbReference type="PROSITE" id="PS00409">
    <property type="entry name" value="PROKAR_NTER_METHYL"/>
    <property type="match status" value="1"/>
</dbReference>
<organism evidence="2 3">
    <name type="scientific">Pseudohalioglobus sediminis</name>
    <dbReference type="NCBI Taxonomy" id="2606449"/>
    <lineage>
        <taxon>Bacteria</taxon>
        <taxon>Pseudomonadati</taxon>
        <taxon>Pseudomonadota</taxon>
        <taxon>Gammaproteobacteria</taxon>
        <taxon>Cellvibrionales</taxon>
        <taxon>Halieaceae</taxon>
        <taxon>Pseudohalioglobus</taxon>
    </lineage>
</organism>
<keyword evidence="1" id="KW-0472">Membrane</keyword>
<sequence length="339" mass="36338">MTSMQRQSTASRGFSLVEFMVAMVLGLIIIGGAVSVYLASKRSLTEVEQVAAVSENGRFALQVLNYAAKHIGFYGSALPADIRLDGSLGAVGLNCTGNADAYDTDNSFFAVRATGPTVLGCITDAMPNTDVLVIKGVVPSPLYDANPDDPNAPRDGTISFPTGLDSETAYVISNSERGIILDGADTAPDVREGNEFALGVAWPYRMQIFYVRNNPTGPTLSRKVLAWDTGTASMTVQNEDLVQGVENMRFLFGFDSNADGDVDTIDDLEAVTTAGRWDSVTSMQAFVLLRSDNADPAYTNEKTYSLGDVTVTPGDDVRRVLLHTEITLRNPRLVLRGGA</sequence>